<evidence type="ECO:0000256" key="6">
    <source>
        <dbReference type="ARBA" id="ARBA00012312"/>
    </source>
</evidence>
<dbReference type="Pfam" id="PF08491">
    <property type="entry name" value="SE"/>
    <property type="match status" value="1"/>
</dbReference>
<dbReference type="GO" id="GO:0016126">
    <property type="term" value="P:sterol biosynthetic process"/>
    <property type="evidence" value="ECO:0007669"/>
    <property type="project" value="UniProtKB-UniRule"/>
</dbReference>
<keyword evidence="11 14" id="KW-0560">Oxidoreductase</keyword>
<comment type="pathway">
    <text evidence="4">Terpene metabolism; lanosterol biosynthesis; lanosterol from farnesyl diphosphate: step 2/3.</text>
</comment>
<feature type="transmembrane region" description="Helical" evidence="14">
    <location>
        <begin position="6"/>
        <end position="26"/>
    </location>
</feature>
<evidence type="ECO:0000256" key="9">
    <source>
        <dbReference type="ARBA" id="ARBA00022827"/>
    </source>
</evidence>
<evidence type="ECO:0000256" key="3">
    <source>
        <dbReference type="ARBA" id="ARBA00004141"/>
    </source>
</evidence>
<evidence type="ECO:0000256" key="13">
    <source>
        <dbReference type="ARBA" id="ARBA00048658"/>
    </source>
</evidence>
<evidence type="ECO:0000256" key="14">
    <source>
        <dbReference type="RuleBase" id="RU367121"/>
    </source>
</evidence>
<dbReference type="Gene3D" id="3.50.50.60">
    <property type="entry name" value="FAD/NAD(P)-binding domain"/>
    <property type="match status" value="2"/>
</dbReference>
<evidence type="ECO:0000256" key="12">
    <source>
        <dbReference type="ARBA" id="ARBA00023136"/>
    </source>
</evidence>
<comment type="similarity">
    <text evidence="5 14">Belongs to the squalene monooxygenase family.</text>
</comment>
<dbReference type="PANTHER" id="PTHR10835">
    <property type="entry name" value="SQUALENE MONOOXYGENASE"/>
    <property type="match status" value="1"/>
</dbReference>
<sequence length="269" mass="29658">MDMALPYLWLWTLLAFVLMWTLFHVAKLSKKKSKLADAAVEDRRDSGADVIIVGAGVGGSALAYALAKDGRTVHVIERDMREPERIMGEIMQPGGRFMLAKLGLEADQVSLGEGFSWLCAVGCVPLAVCHCQPVRLEEGTVKSLIEENRVIKGVTYKTSTGQETTAFAPLTVVCDGCYSNLRRSLIDNNAEVLSYGAGYISKNCRLEEPETVHLIMSKPTFTLLYQISSNEVRCVSEVSPDNVLSISNGEMTTFFKKTIAPQVRFRPDE</sequence>
<evidence type="ECO:0000256" key="4">
    <source>
        <dbReference type="ARBA" id="ARBA00005018"/>
    </source>
</evidence>
<dbReference type="SUPFAM" id="SSF51905">
    <property type="entry name" value="FAD/NAD(P)-binding domain"/>
    <property type="match status" value="1"/>
</dbReference>
<evidence type="ECO:0000256" key="7">
    <source>
        <dbReference type="ARBA" id="ARBA00022630"/>
    </source>
</evidence>
<protein>
    <recommendedName>
        <fullName evidence="6 14">Squalene monooxygenase</fullName>
        <ecNumber evidence="6 14">1.14.14.17</ecNumber>
    </recommendedName>
</protein>
<proteinExistence type="inferred from homology"/>
<evidence type="ECO:0000313" key="18">
    <source>
        <dbReference type="Proteomes" id="UP000489600"/>
    </source>
</evidence>
<keyword evidence="12 14" id="KW-0472">Membrane</keyword>
<comment type="cofactor">
    <cofactor evidence="1 14">
        <name>FAD</name>
        <dbReference type="ChEBI" id="CHEBI:57692"/>
    </cofactor>
</comment>
<feature type="domain" description="FAD dependent oxidoreductase" evidence="15">
    <location>
        <begin position="49"/>
        <end position="79"/>
    </location>
</feature>
<evidence type="ECO:0000313" key="17">
    <source>
        <dbReference type="EMBL" id="VVB17401.1"/>
    </source>
</evidence>
<comment type="caution">
    <text evidence="17">The sequence shown here is derived from an EMBL/GenBank/DDBJ whole genome shotgun (WGS) entry which is preliminary data.</text>
</comment>
<keyword evidence="8 14" id="KW-0812">Transmembrane</keyword>
<dbReference type="PANTHER" id="PTHR10835:SF22">
    <property type="entry name" value="SQUALENE EPOXIDASE 5-RELATED"/>
    <property type="match status" value="1"/>
</dbReference>
<comment type="caution">
    <text evidence="14">Lacks conserved residue(s) required for the propagation of feature annotation.</text>
</comment>
<reference evidence="17" key="1">
    <citation type="submission" date="2019-07" db="EMBL/GenBank/DDBJ databases">
        <authorList>
            <person name="Dittberner H."/>
        </authorList>
    </citation>
    <scope>NUCLEOTIDE SEQUENCE [LARGE SCALE GENOMIC DNA]</scope>
</reference>
<keyword evidence="10 14" id="KW-1133">Transmembrane helix</keyword>
<evidence type="ECO:0000256" key="2">
    <source>
        <dbReference type="ARBA" id="ARBA00002173"/>
    </source>
</evidence>
<dbReference type="InterPro" id="IPR040125">
    <property type="entry name" value="Squalene_monox"/>
</dbReference>
<dbReference type="InterPro" id="IPR036188">
    <property type="entry name" value="FAD/NAD-bd_sf"/>
</dbReference>
<dbReference type="Proteomes" id="UP000489600">
    <property type="component" value="Unassembled WGS sequence"/>
</dbReference>
<evidence type="ECO:0000256" key="8">
    <source>
        <dbReference type="ARBA" id="ARBA00022692"/>
    </source>
</evidence>
<dbReference type="GO" id="GO:0005783">
    <property type="term" value="C:endoplasmic reticulum"/>
    <property type="evidence" value="ECO:0007669"/>
    <property type="project" value="TreeGrafter"/>
</dbReference>
<keyword evidence="18" id="KW-1185">Reference proteome</keyword>
<evidence type="ECO:0000256" key="1">
    <source>
        <dbReference type="ARBA" id="ARBA00001974"/>
    </source>
</evidence>
<evidence type="ECO:0000259" key="15">
    <source>
        <dbReference type="Pfam" id="PF01266"/>
    </source>
</evidence>
<dbReference type="EC" id="1.14.14.17" evidence="6 14"/>
<dbReference type="GO" id="GO:0050660">
    <property type="term" value="F:flavin adenine dinucleotide binding"/>
    <property type="evidence" value="ECO:0007669"/>
    <property type="project" value="UniProtKB-UniRule"/>
</dbReference>
<dbReference type="EMBL" id="CABITT030000008">
    <property type="protein sequence ID" value="VVB17401.1"/>
    <property type="molecule type" value="Genomic_DNA"/>
</dbReference>
<evidence type="ECO:0000256" key="11">
    <source>
        <dbReference type="ARBA" id="ARBA00023002"/>
    </source>
</evidence>
<evidence type="ECO:0000256" key="5">
    <source>
        <dbReference type="ARBA" id="ARBA00008802"/>
    </source>
</evidence>
<organism evidence="17 18">
    <name type="scientific">Arabis nemorensis</name>
    <dbReference type="NCBI Taxonomy" id="586526"/>
    <lineage>
        <taxon>Eukaryota</taxon>
        <taxon>Viridiplantae</taxon>
        <taxon>Streptophyta</taxon>
        <taxon>Embryophyta</taxon>
        <taxon>Tracheophyta</taxon>
        <taxon>Spermatophyta</taxon>
        <taxon>Magnoliopsida</taxon>
        <taxon>eudicotyledons</taxon>
        <taxon>Gunneridae</taxon>
        <taxon>Pentapetalae</taxon>
        <taxon>rosids</taxon>
        <taxon>malvids</taxon>
        <taxon>Brassicales</taxon>
        <taxon>Brassicaceae</taxon>
        <taxon>Arabideae</taxon>
        <taxon>Arabis</taxon>
    </lineage>
</organism>
<comment type="catalytic activity">
    <reaction evidence="13 14">
        <text>squalene + reduced [NADPH--hemoprotein reductase] + O2 = (S)-2,3-epoxysqualene + oxidized [NADPH--hemoprotein reductase] + H2O + H(+)</text>
        <dbReference type="Rhea" id="RHEA:25282"/>
        <dbReference type="Rhea" id="RHEA-COMP:11964"/>
        <dbReference type="Rhea" id="RHEA-COMP:11965"/>
        <dbReference type="ChEBI" id="CHEBI:15377"/>
        <dbReference type="ChEBI" id="CHEBI:15378"/>
        <dbReference type="ChEBI" id="CHEBI:15379"/>
        <dbReference type="ChEBI" id="CHEBI:15440"/>
        <dbReference type="ChEBI" id="CHEBI:15441"/>
        <dbReference type="ChEBI" id="CHEBI:57618"/>
        <dbReference type="ChEBI" id="CHEBI:58210"/>
        <dbReference type="EC" id="1.14.14.17"/>
    </reaction>
</comment>
<comment type="subcellular location">
    <subcellularLocation>
        <location evidence="3 14">Membrane</location>
        <topology evidence="3 14">Multi-pass membrane protein</topology>
    </subcellularLocation>
</comment>
<gene>
    <name evidence="17" type="ORF">ANE_LOCUS27845</name>
</gene>
<dbReference type="GO" id="GO:0004506">
    <property type="term" value="F:squalene monooxygenase activity"/>
    <property type="evidence" value="ECO:0007669"/>
    <property type="project" value="UniProtKB-UniRule"/>
</dbReference>
<dbReference type="InterPro" id="IPR013698">
    <property type="entry name" value="Squalene_epoxidase"/>
</dbReference>
<dbReference type="InterPro" id="IPR006076">
    <property type="entry name" value="FAD-dep_OxRdtase"/>
</dbReference>
<dbReference type="Pfam" id="PF01266">
    <property type="entry name" value="DAO"/>
    <property type="match status" value="1"/>
</dbReference>
<dbReference type="OrthoDB" id="1082812at2759"/>
<feature type="domain" description="Squalene epoxidase" evidence="16">
    <location>
        <begin position="167"/>
        <end position="263"/>
    </location>
</feature>
<keyword evidence="9 14" id="KW-0274">FAD</keyword>
<accession>A0A565CUZ3</accession>
<evidence type="ECO:0000256" key="10">
    <source>
        <dbReference type="ARBA" id="ARBA00022989"/>
    </source>
</evidence>
<evidence type="ECO:0000259" key="16">
    <source>
        <dbReference type="Pfam" id="PF08491"/>
    </source>
</evidence>
<comment type="function">
    <text evidence="2 14">Catalyzes the stereospecific oxidation of squalene to (S)-2,3-epoxysqualene, and is considered to be a rate-limiting enzyme in steroid biosynthesis.</text>
</comment>
<dbReference type="UniPathway" id="UPA00767">
    <property type="reaction ID" value="UER00752"/>
</dbReference>
<keyword evidence="7 14" id="KW-0285">Flavoprotein</keyword>
<dbReference type="GO" id="GO:0016020">
    <property type="term" value="C:membrane"/>
    <property type="evidence" value="ECO:0007669"/>
    <property type="project" value="UniProtKB-SubCell"/>
</dbReference>
<name>A0A565CUZ3_9BRAS</name>
<dbReference type="AlphaFoldDB" id="A0A565CUZ3"/>